<dbReference type="Proteomes" id="UP001165121">
    <property type="component" value="Unassembled WGS sequence"/>
</dbReference>
<accession>A0A9W6WWE6</accession>
<gene>
    <name evidence="1" type="ORF">Pfra01_000233600</name>
</gene>
<proteinExistence type="predicted"/>
<reference evidence="1" key="1">
    <citation type="submission" date="2023-04" db="EMBL/GenBank/DDBJ databases">
        <title>Phytophthora fragariaefolia NBRC 109709.</title>
        <authorList>
            <person name="Ichikawa N."/>
            <person name="Sato H."/>
            <person name="Tonouchi N."/>
        </authorList>
    </citation>
    <scope>NUCLEOTIDE SEQUENCE</scope>
    <source>
        <strain evidence="1">NBRC 109709</strain>
    </source>
</reference>
<dbReference type="EMBL" id="BSXT01000189">
    <property type="protein sequence ID" value="GMF20215.1"/>
    <property type="molecule type" value="Genomic_DNA"/>
</dbReference>
<protein>
    <submittedName>
        <fullName evidence="1">Unnamed protein product</fullName>
    </submittedName>
</protein>
<comment type="caution">
    <text evidence="1">The sequence shown here is derived from an EMBL/GenBank/DDBJ whole genome shotgun (WGS) entry which is preliminary data.</text>
</comment>
<keyword evidence="2" id="KW-1185">Reference proteome</keyword>
<organism evidence="1 2">
    <name type="scientific">Phytophthora fragariaefolia</name>
    <dbReference type="NCBI Taxonomy" id="1490495"/>
    <lineage>
        <taxon>Eukaryota</taxon>
        <taxon>Sar</taxon>
        <taxon>Stramenopiles</taxon>
        <taxon>Oomycota</taxon>
        <taxon>Peronosporomycetes</taxon>
        <taxon>Peronosporales</taxon>
        <taxon>Peronosporaceae</taxon>
        <taxon>Phytophthora</taxon>
    </lineage>
</organism>
<dbReference type="AlphaFoldDB" id="A0A9W6WWE6"/>
<sequence length="169" mass="18690">MMSYLYKNASSSSDYQDAELLGLLWYLFGRASNLSLVRKPNLSVDAAEVFVVRFIRMNTSEEQGLSLFPDADFTTCPLHAIATALITQTAPSVALIDNLPEIPVGDDVTLTPATPPGGGAEQPRQVRRAYRHRKLRSLLLVHRSPSLPYRQFTPMSTGCLNASRPQLEL</sequence>
<name>A0A9W6WWE6_9STRA</name>
<evidence type="ECO:0000313" key="2">
    <source>
        <dbReference type="Proteomes" id="UP001165121"/>
    </source>
</evidence>
<evidence type="ECO:0000313" key="1">
    <source>
        <dbReference type="EMBL" id="GMF20215.1"/>
    </source>
</evidence>